<reference evidence="4" key="1">
    <citation type="journal article" date="2019" name="Int. J. Syst. Evol. Microbiol.">
        <title>The Global Catalogue of Microorganisms (GCM) 10K type strain sequencing project: providing services to taxonomists for standard genome sequencing and annotation.</title>
        <authorList>
            <consortium name="The Broad Institute Genomics Platform"/>
            <consortium name="The Broad Institute Genome Sequencing Center for Infectious Disease"/>
            <person name="Wu L."/>
            <person name="Ma J."/>
        </authorList>
    </citation>
    <scope>NUCLEOTIDE SEQUENCE [LARGE SCALE GENOMIC DNA]</scope>
    <source>
        <strain evidence="4">CCUG 63369</strain>
    </source>
</reference>
<dbReference type="InterPro" id="IPR000914">
    <property type="entry name" value="SBP_5_dom"/>
</dbReference>
<organism evidence="3 4">
    <name type="scientific">Streptomonospora algeriensis</name>
    <dbReference type="NCBI Taxonomy" id="995084"/>
    <lineage>
        <taxon>Bacteria</taxon>
        <taxon>Bacillati</taxon>
        <taxon>Actinomycetota</taxon>
        <taxon>Actinomycetes</taxon>
        <taxon>Streptosporangiales</taxon>
        <taxon>Nocardiopsidaceae</taxon>
        <taxon>Streptomonospora</taxon>
    </lineage>
</organism>
<accession>A0ABW3BA75</accession>
<dbReference type="PANTHER" id="PTHR30290">
    <property type="entry name" value="PERIPLASMIC BINDING COMPONENT OF ABC TRANSPORTER"/>
    <property type="match status" value="1"/>
</dbReference>
<comment type="caution">
    <text evidence="3">The sequence shown here is derived from an EMBL/GenBank/DDBJ whole genome shotgun (WGS) entry which is preliminary data.</text>
</comment>
<dbReference type="Gene3D" id="3.40.190.10">
    <property type="entry name" value="Periplasmic binding protein-like II"/>
    <property type="match status" value="1"/>
</dbReference>
<dbReference type="Gene3D" id="3.10.105.10">
    <property type="entry name" value="Dipeptide-binding Protein, Domain 3"/>
    <property type="match status" value="1"/>
</dbReference>
<keyword evidence="1" id="KW-0732">Signal</keyword>
<dbReference type="Gene3D" id="3.90.76.10">
    <property type="entry name" value="Dipeptide-binding Protein, Domain 1"/>
    <property type="match status" value="1"/>
</dbReference>
<dbReference type="SUPFAM" id="SSF53850">
    <property type="entry name" value="Periplasmic binding protein-like II"/>
    <property type="match status" value="1"/>
</dbReference>
<feature type="domain" description="Solute-binding protein family 5" evidence="2">
    <location>
        <begin position="111"/>
        <end position="479"/>
    </location>
</feature>
<dbReference type="Proteomes" id="UP001596956">
    <property type="component" value="Unassembled WGS sequence"/>
</dbReference>
<feature type="signal peptide" evidence="1">
    <location>
        <begin position="1"/>
        <end position="22"/>
    </location>
</feature>
<evidence type="ECO:0000313" key="4">
    <source>
        <dbReference type="Proteomes" id="UP001596956"/>
    </source>
</evidence>
<dbReference type="InterPro" id="IPR039424">
    <property type="entry name" value="SBP_5"/>
</dbReference>
<dbReference type="PROSITE" id="PS51257">
    <property type="entry name" value="PROKAR_LIPOPROTEIN"/>
    <property type="match status" value="1"/>
</dbReference>
<dbReference type="CDD" id="cd08501">
    <property type="entry name" value="PBP2_Lpqw"/>
    <property type="match status" value="1"/>
</dbReference>
<evidence type="ECO:0000259" key="2">
    <source>
        <dbReference type="Pfam" id="PF00496"/>
    </source>
</evidence>
<dbReference type="PIRSF" id="PIRSF002741">
    <property type="entry name" value="MppA"/>
    <property type="match status" value="1"/>
</dbReference>
<dbReference type="EMBL" id="JBHTHR010000019">
    <property type="protein sequence ID" value="MFD0800058.1"/>
    <property type="molecule type" value="Genomic_DNA"/>
</dbReference>
<name>A0ABW3BA75_9ACTN</name>
<gene>
    <name evidence="3" type="ORF">ACFQZU_01825</name>
</gene>
<protein>
    <submittedName>
        <fullName evidence="3">ABC transporter family substrate-binding protein</fullName>
    </submittedName>
</protein>
<evidence type="ECO:0000256" key="1">
    <source>
        <dbReference type="SAM" id="SignalP"/>
    </source>
</evidence>
<dbReference type="PANTHER" id="PTHR30290:SF65">
    <property type="entry name" value="MONOACYL PHOSPHATIDYLINOSITOL TETRAMANNOSIDE-BINDING PROTEIN LPQW-RELATED"/>
    <property type="match status" value="1"/>
</dbReference>
<dbReference type="InterPro" id="IPR030678">
    <property type="entry name" value="Peptide/Ni-bd"/>
</dbReference>
<dbReference type="Pfam" id="PF00496">
    <property type="entry name" value="SBP_bac_5"/>
    <property type="match status" value="1"/>
</dbReference>
<sequence length="572" mass="62864">MRIRRVAKVGAPLAALALAASACGGGGEDNGDNGESVADIPAIDINKTDRSELQDGGTFHWGINEYPTQYQVNHTQGNQANAVRVANAVMPQAHGFDEEGQAHPDEDFVLSSEISDDGSTLTFELNPDATWSTGDPITWEDYAAHVETVGGHRDNSDKFDLGDTTGYERIDDVEKGEDKFEVIFHFDTPFAEWPRLFEVLYPKEYMEDPKKFNEGYQKDFPVTAGPFGDVEFDDTAETITVNRDEDWWGDPAKLDSIVYDSYENDALAGVMNNGEIDGFYLGYDAAGYETLKDADGVRMTHAANNGFRHMTFNGGEGRILADQDVRNAVVHAINRQQMAKATLDGVNWPTDPTANRLIVSTQTGFQDNSEGYGEHAPEKAAEMLDEAGWTRESEDALRTKDGEKLQLQWVVPGGLQNASDEAEIAKAQLGEIGVGVQIEPVPNNSYFTEYVIPGNYDATTFAYTSTNPYGGDLAENFVGPVGEDENGEPNWGNNLHNFSTDEINAAFDELSTLTDPEEYAAKANEIDRMLWEQSMAVPLFQRPGQYAVAPEVANWGANGLASYSYEDFGFTK</sequence>
<evidence type="ECO:0000313" key="3">
    <source>
        <dbReference type="EMBL" id="MFD0800058.1"/>
    </source>
</evidence>
<keyword evidence="4" id="KW-1185">Reference proteome</keyword>
<feature type="chain" id="PRO_5046086552" evidence="1">
    <location>
        <begin position="23"/>
        <end position="572"/>
    </location>
</feature>
<proteinExistence type="predicted"/>